<dbReference type="InterPro" id="IPR050469">
    <property type="entry name" value="Diguanylate_Cyclase"/>
</dbReference>
<sequence>MQKSIGDLVKQEKNKTVDYTAQNKKVANYFKTNPNLNSIVVLQNNQAVGLIMRDQFYFRLGSRYGYAIFINKDVTSIMKTDPLIIDVEAPITEVSQLAMDREKSDVYDAIIITKDNEFFGTVSVKDLVEKLTKFKVEEAKNLNPLTNLPGNRIIKEEIEKRISASQSFSFLYIDLDNFKDYNDCYGYQKGDQIINFTAKVLK</sequence>
<feature type="domain" description="CBS" evidence="3">
    <location>
        <begin position="78"/>
        <end position="138"/>
    </location>
</feature>
<dbReference type="PROSITE" id="PS50887">
    <property type="entry name" value="GGDEF"/>
    <property type="match status" value="1"/>
</dbReference>
<comment type="caution">
    <text evidence="4">The sequence shown here is derived from an EMBL/GenBank/DDBJ whole genome shotgun (WGS) entry which is preliminary data.</text>
</comment>
<dbReference type="EMBL" id="JAFBDQ010000001">
    <property type="protein sequence ID" value="MBM7555419.1"/>
    <property type="molecule type" value="Genomic_DNA"/>
</dbReference>
<accession>A0A938XQ11</accession>
<dbReference type="Pfam" id="PF00990">
    <property type="entry name" value="GGDEF"/>
    <property type="match status" value="1"/>
</dbReference>
<dbReference type="GO" id="GO:0005886">
    <property type="term" value="C:plasma membrane"/>
    <property type="evidence" value="ECO:0007669"/>
    <property type="project" value="TreeGrafter"/>
</dbReference>
<dbReference type="Gene3D" id="3.30.70.270">
    <property type="match status" value="1"/>
</dbReference>
<dbReference type="SUPFAM" id="SSF55073">
    <property type="entry name" value="Nucleotide cyclase"/>
    <property type="match status" value="1"/>
</dbReference>
<dbReference type="CDD" id="cd04598">
    <property type="entry name" value="CBS_pair_GGDEF_EAL"/>
    <property type="match status" value="1"/>
</dbReference>
<feature type="domain" description="GGDEF" evidence="2">
    <location>
        <begin position="166"/>
        <end position="202"/>
    </location>
</feature>
<dbReference type="PANTHER" id="PTHR45138:SF25">
    <property type="entry name" value="GGDEF DOMAIN PROTEIN"/>
    <property type="match status" value="1"/>
</dbReference>
<name>A0A938XQ11_9FIRM</name>
<gene>
    <name evidence="4" type="ORF">JOC47_000243</name>
</gene>
<protein>
    <submittedName>
        <fullName evidence="4">Signal-transduction protein with cAMP-binding, CBS, and nucleotidyltransferase domain</fullName>
    </submittedName>
</protein>
<evidence type="ECO:0000256" key="1">
    <source>
        <dbReference type="PROSITE-ProRule" id="PRU00703"/>
    </source>
</evidence>
<dbReference type="GO" id="GO:0052621">
    <property type="term" value="F:diguanylate cyclase activity"/>
    <property type="evidence" value="ECO:0007669"/>
    <property type="project" value="TreeGrafter"/>
</dbReference>
<dbReference type="Proteomes" id="UP000774000">
    <property type="component" value="Unassembled WGS sequence"/>
</dbReference>
<dbReference type="SUPFAM" id="SSF54631">
    <property type="entry name" value="CBS-domain pair"/>
    <property type="match status" value="1"/>
</dbReference>
<dbReference type="InterPro" id="IPR043128">
    <property type="entry name" value="Rev_trsase/Diguanyl_cyclase"/>
</dbReference>
<keyword evidence="5" id="KW-1185">Reference proteome</keyword>
<keyword evidence="1" id="KW-0129">CBS domain</keyword>
<dbReference type="InterPro" id="IPR029787">
    <property type="entry name" value="Nucleotide_cyclase"/>
</dbReference>
<dbReference type="InterPro" id="IPR000160">
    <property type="entry name" value="GGDEF_dom"/>
</dbReference>
<dbReference type="Gene3D" id="3.10.580.10">
    <property type="entry name" value="CBS-domain"/>
    <property type="match status" value="1"/>
</dbReference>
<organism evidence="4 5">
    <name type="scientific">Halanaerobacter jeridensis</name>
    <dbReference type="NCBI Taxonomy" id="706427"/>
    <lineage>
        <taxon>Bacteria</taxon>
        <taxon>Bacillati</taxon>
        <taxon>Bacillota</taxon>
        <taxon>Clostridia</taxon>
        <taxon>Halanaerobiales</taxon>
        <taxon>Halobacteroidaceae</taxon>
        <taxon>Halanaerobacter</taxon>
    </lineage>
</organism>
<dbReference type="Pfam" id="PF00571">
    <property type="entry name" value="CBS"/>
    <property type="match status" value="1"/>
</dbReference>
<proteinExistence type="predicted"/>
<evidence type="ECO:0000259" key="2">
    <source>
        <dbReference type="PROSITE" id="PS50887"/>
    </source>
</evidence>
<evidence type="ECO:0000259" key="3">
    <source>
        <dbReference type="PROSITE" id="PS51371"/>
    </source>
</evidence>
<dbReference type="RefSeq" id="WP_204700133.1">
    <property type="nucleotide sequence ID" value="NZ_JAFBDQ010000001.1"/>
</dbReference>
<dbReference type="PROSITE" id="PS51371">
    <property type="entry name" value="CBS"/>
    <property type="match status" value="1"/>
</dbReference>
<dbReference type="NCBIfam" id="TIGR00254">
    <property type="entry name" value="GGDEF"/>
    <property type="match status" value="1"/>
</dbReference>
<reference evidence="4" key="1">
    <citation type="submission" date="2021-01" db="EMBL/GenBank/DDBJ databases">
        <title>Genomic Encyclopedia of Type Strains, Phase IV (KMG-IV): sequencing the most valuable type-strain genomes for metagenomic binning, comparative biology and taxonomic classification.</title>
        <authorList>
            <person name="Goeker M."/>
        </authorList>
    </citation>
    <scope>NUCLEOTIDE SEQUENCE</scope>
    <source>
        <strain evidence="4">DSM 23230</strain>
    </source>
</reference>
<dbReference type="AlphaFoldDB" id="A0A938XQ11"/>
<evidence type="ECO:0000313" key="5">
    <source>
        <dbReference type="Proteomes" id="UP000774000"/>
    </source>
</evidence>
<dbReference type="InterPro" id="IPR046342">
    <property type="entry name" value="CBS_dom_sf"/>
</dbReference>
<evidence type="ECO:0000313" key="4">
    <source>
        <dbReference type="EMBL" id="MBM7555419.1"/>
    </source>
</evidence>
<dbReference type="InterPro" id="IPR000644">
    <property type="entry name" value="CBS_dom"/>
</dbReference>
<dbReference type="GO" id="GO:1902201">
    <property type="term" value="P:negative regulation of bacterial-type flagellum-dependent cell motility"/>
    <property type="evidence" value="ECO:0007669"/>
    <property type="project" value="TreeGrafter"/>
</dbReference>
<dbReference type="GO" id="GO:0043709">
    <property type="term" value="P:cell adhesion involved in single-species biofilm formation"/>
    <property type="evidence" value="ECO:0007669"/>
    <property type="project" value="TreeGrafter"/>
</dbReference>
<dbReference type="PANTHER" id="PTHR45138">
    <property type="entry name" value="REGULATORY COMPONENTS OF SENSORY TRANSDUCTION SYSTEM"/>
    <property type="match status" value="1"/>
</dbReference>